<dbReference type="Pfam" id="PF08246">
    <property type="entry name" value="Inhibitor_I29"/>
    <property type="match status" value="1"/>
</dbReference>
<dbReference type="InterPro" id="IPR013128">
    <property type="entry name" value="Peptidase_C1A"/>
</dbReference>
<gene>
    <name evidence="8" type="primary">LOC112679836</name>
</gene>
<keyword evidence="2" id="KW-0645">Protease</keyword>
<dbReference type="GO" id="GO:0006508">
    <property type="term" value="P:proteolysis"/>
    <property type="evidence" value="ECO:0007669"/>
    <property type="project" value="UniProtKB-KW"/>
</dbReference>
<dbReference type="SUPFAM" id="SSF54001">
    <property type="entry name" value="Cysteine proteinases"/>
    <property type="match status" value="1"/>
</dbReference>
<evidence type="ECO:0000256" key="1">
    <source>
        <dbReference type="ARBA" id="ARBA00008455"/>
    </source>
</evidence>
<dbReference type="GO" id="GO:0008234">
    <property type="term" value="F:cysteine-type peptidase activity"/>
    <property type="evidence" value="ECO:0007669"/>
    <property type="project" value="UniProtKB-KW"/>
</dbReference>
<evidence type="ECO:0000313" key="8">
    <source>
        <dbReference type="RefSeq" id="XP_025405546.1"/>
    </source>
</evidence>
<dbReference type="InterPro" id="IPR039417">
    <property type="entry name" value="Peptidase_C1A_papain-like"/>
</dbReference>
<proteinExistence type="inferred from homology"/>
<keyword evidence="4" id="KW-0788">Thiol protease</keyword>
<dbReference type="InterPro" id="IPR000668">
    <property type="entry name" value="Peptidase_C1A_C"/>
</dbReference>
<dbReference type="PANTHER" id="PTHR12411">
    <property type="entry name" value="CYSTEINE PROTEASE FAMILY C1-RELATED"/>
    <property type="match status" value="1"/>
</dbReference>
<dbReference type="GeneID" id="112679836"/>
<dbReference type="Gene3D" id="3.90.70.10">
    <property type="entry name" value="Cysteine proteinases"/>
    <property type="match status" value="1"/>
</dbReference>
<sequence>MCSHNYPPRKTTGFITTCARVLLLLGPVLGGYCGVVTAVKPRHSPHLDPHWNDFKAEHNKTYLWTNEHHHRSAWEDNFHHINRHNEEARGGKHNYTLDLNHLADMPRHLYNRHFTSLSTSRLRMTADILDPPQHHTSSLPEEIDWREEGFSTPGWNQLQCGACYAFSIAAMLEGQLFKATGKLHTLSSQQIIDCSIAYGNLGCSGGSLRNTLVYLKKVGGIMKGLEYTYKAKKTLCHFKRFRAVAQISKISILPANDEHSLKVAVALVGPISVSVNASPKTFQLYSSGVYDDPACSDNTINHAMLLVGYTKDAWILKNWWSSKWGDNGYMYMARGRNQCSVSSYAAYATVSLPPSQQHRPEQ</sequence>
<organism evidence="7 8">
    <name type="scientific">Sipha flava</name>
    <name type="common">yellow sugarcane aphid</name>
    <dbReference type="NCBI Taxonomy" id="143950"/>
    <lineage>
        <taxon>Eukaryota</taxon>
        <taxon>Metazoa</taxon>
        <taxon>Ecdysozoa</taxon>
        <taxon>Arthropoda</taxon>
        <taxon>Hexapoda</taxon>
        <taxon>Insecta</taxon>
        <taxon>Pterygota</taxon>
        <taxon>Neoptera</taxon>
        <taxon>Paraneoptera</taxon>
        <taxon>Hemiptera</taxon>
        <taxon>Sternorrhyncha</taxon>
        <taxon>Aphidomorpha</taxon>
        <taxon>Aphidoidea</taxon>
        <taxon>Aphididae</taxon>
        <taxon>Sipha</taxon>
    </lineage>
</organism>
<evidence type="ECO:0000256" key="2">
    <source>
        <dbReference type="ARBA" id="ARBA00022670"/>
    </source>
</evidence>
<dbReference type="InterPro" id="IPR038765">
    <property type="entry name" value="Papain-like_cys_pep_sf"/>
</dbReference>
<dbReference type="InterPro" id="IPR013201">
    <property type="entry name" value="Prot_inhib_I29"/>
</dbReference>
<dbReference type="SMART" id="SM00645">
    <property type="entry name" value="Pept_C1"/>
    <property type="match status" value="1"/>
</dbReference>
<keyword evidence="3" id="KW-0378">Hydrolase</keyword>
<dbReference type="SMART" id="SM00848">
    <property type="entry name" value="Inhibitor_I29"/>
    <property type="match status" value="1"/>
</dbReference>
<dbReference type="FunFam" id="3.90.70.10:FF:000006">
    <property type="entry name" value="Cathepsin S"/>
    <property type="match status" value="1"/>
</dbReference>
<evidence type="ECO:0000259" key="6">
    <source>
        <dbReference type="SMART" id="SM00848"/>
    </source>
</evidence>
<protein>
    <submittedName>
        <fullName evidence="8">Cathepsin L1</fullName>
    </submittedName>
</protein>
<dbReference type="Proteomes" id="UP000694846">
    <property type="component" value="Unplaced"/>
</dbReference>
<reference evidence="8" key="1">
    <citation type="submission" date="2025-08" db="UniProtKB">
        <authorList>
            <consortium name="RefSeq"/>
        </authorList>
    </citation>
    <scope>IDENTIFICATION</scope>
    <source>
        <tissue evidence="8">Whole body</tissue>
    </source>
</reference>
<dbReference type="CDD" id="cd02248">
    <property type="entry name" value="Peptidase_C1A"/>
    <property type="match status" value="1"/>
</dbReference>
<dbReference type="AlphaFoldDB" id="A0A8B8F4H6"/>
<evidence type="ECO:0000256" key="3">
    <source>
        <dbReference type="ARBA" id="ARBA00022801"/>
    </source>
</evidence>
<keyword evidence="7" id="KW-1185">Reference proteome</keyword>
<evidence type="ECO:0000256" key="4">
    <source>
        <dbReference type="ARBA" id="ARBA00022807"/>
    </source>
</evidence>
<dbReference type="RefSeq" id="XP_025405546.1">
    <property type="nucleotide sequence ID" value="XM_025549761.1"/>
</dbReference>
<dbReference type="Pfam" id="PF00112">
    <property type="entry name" value="Peptidase_C1"/>
    <property type="match status" value="1"/>
</dbReference>
<feature type="domain" description="Peptidase C1A papain C-terminal" evidence="5">
    <location>
        <begin position="139"/>
        <end position="349"/>
    </location>
</feature>
<accession>A0A8B8F4H6</accession>
<comment type="similarity">
    <text evidence="1">Belongs to the peptidase C1 family.</text>
</comment>
<evidence type="ECO:0000259" key="5">
    <source>
        <dbReference type="SMART" id="SM00645"/>
    </source>
</evidence>
<feature type="domain" description="Cathepsin propeptide inhibitor" evidence="6">
    <location>
        <begin position="51"/>
        <end position="110"/>
    </location>
</feature>
<dbReference type="OrthoDB" id="190265at2759"/>
<name>A0A8B8F4H6_9HEMI</name>
<evidence type="ECO:0000313" key="7">
    <source>
        <dbReference type="Proteomes" id="UP000694846"/>
    </source>
</evidence>